<proteinExistence type="predicted"/>
<gene>
    <name evidence="2" type="ORF">RIF29_38134</name>
</gene>
<name>A0AAN9E0K4_CROPI</name>
<evidence type="ECO:0000313" key="3">
    <source>
        <dbReference type="Proteomes" id="UP001372338"/>
    </source>
</evidence>
<dbReference type="EMBL" id="JAYWIO010000008">
    <property type="protein sequence ID" value="KAK7243341.1"/>
    <property type="molecule type" value="Genomic_DNA"/>
</dbReference>
<evidence type="ECO:0000313" key="2">
    <source>
        <dbReference type="EMBL" id="KAK7243341.1"/>
    </source>
</evidence>
<sequence length="118" mass="12918">MASPQKYPNGASLDYEDLSLLIVEDSLDKEECLVVEDSLDKNNGEANAEDDPYEVNSHPSGDKKEAESESKKKHYFHLNESPDEDDVVPMGSAGKPRADAEIHASTLLSPNPTHDPPI</sequence>
<feature type="region of interest" description="Disordered" evidence="1">
    <location>
        <begin position="38"/>
        <end position="118"/>
    </location>
</feature>
<organism evidence="2 3">
    <name type="scientific">Crotalaria pallida</name>
    <name type="common">Smooth rattlebox</name>
    <name type="synonym">Crotalaria striata</name>
    <dbReference type="NCBI Taxonomy" id="3830"/>
    <lineage>
        <taxon>Eukaryota</taxon>
        <taxon>Viridiplantae</taxon>
        <taxon>Streptophyta</taxon>
        <taxon>Embryophyta</taxon>
        <taxon>Tracheophyta</taxon>
        <taxon>Spermatophyta</taxon>
        <taxon>Magnoliopsida</taxon>
        <taxon>eudicotyledons</taxon>
        <taxon>Gunneridae</taxon>
        <taxon>Pentapetalae</taxon>
        <taxon>rosids</taxon>
        <taxon>fabids</taxon>
        <taxon>Fabales</taxon>
        <taxon>Fabaceae</taxon>
        <taxon>Papilionoideae</taxon>
        <taxon>50 kb inversion clade</taxon>
        <taxon>genistoids sensu lato</taxon>
        <taxon>core genistoids</taxon>
        <taxon>Crotalarieae</taxon>
        <taxon>Crotalaria</taxon>
    </lineage>
</organism>
<feature type="compositionally biased region" description="Basic and acidic residues" evidence="1">
    <location>
        <begin position="60"/>
        <end position="70"/>
    </location>
</feature>
<comment type="caution">
    <text evidence="2">The sequence shown here is derived from an EMBL/GenBank/DDBJ whole genome shotgun (WGS) entry which is preliminary data.</text>
</comment>
<accession>A0AAN9E0K4</accession>
<dbReference type="Proteomes" id="UP001372338">
    <property type="component" value="Unassembled WGS sequence"/>
</dbReference>
<keyword evidence="3" id="KW-1185">Reference proteome</keyword>
<dbReference type="AlphaFoldDB" id="A0AAN9E0K4"/>
<reference evidence="2 3" key="1">
    <citation type="submission" date="2024-01" db="EMBL/GenBank/DDBJ databases">
        <title>The genomes of 5 underutilized Papilionoideae crops provide insights into root nodulation and disease resistanc.</title>
        <authorList>
            <person name="Yuan L."/>
        </authorList>
    </citation>
    <scope>NUCLEOTIDE SEQUENCE [LARGE SCALE GENOMIC DNA]</scope>
    <source>
        <strain evidence="2">ZHUSHIDOU_FW_LH</strain>
        <tissue evidence="2">Leaf</tissue>
    </source>
</reference>
<protein>
    <submittedName>
        <fullName evidence="2">Uncharacterized protein</fullName>
    </submittedName>
</protein>
<evidence type="ECO:0000256" key="1">
    <source>
        <dbReference type="SAM" id="MobiDB-lite"/>
    </source>
</evidence>